<dbReference type="PROSITE" id="PS51190">
    <property type="entry name" value="FATC"/>
    <property type="match status" value="1"/>
</dbReference>
<feature type="region of interest" description="Disordered" evidence="17">
    <location>
        <begin position="2701"/>
        <end position="2740"/>
    </location>
</feature>
<dbReference type="InterPro" id="IPR046803">
    <property type="entry name" value="DNAPKcs_CC1-2"/>
</dbReference>
<evidence type="ECO:0000256" key="12">
    <source>
        <dbReference type="ARBA" id="ARBA00022777"/>
    </source>
</evidence>
<feature type="compositionally biased region" description="Basic and acidic residues" evidence="17">
    <location>
        <begin position="2707"/>
        <end position="2717"/>
    </location>
</feature>
<dbReference type="PANTHER" id="PTHR11139">
    <property type="entry name" value="ATAXIA TELANGIECTASIA MUTATED ATM -RELATED"/>
    <property type="match status" value="1"/>
</dbReference>
<sequence>MAPPACGVRGSLQQLQQYLSAADRCGAAMASYQLIRCLGQECVVSAGPAVLALQTSLVFSKDFGLLVFVRKSLSIDEFRDCREEVLKFLCIFLEKIGQDITPYSLDIKNTCTSVYTKDKAAKCKIPALDLLIKLLQTLRNNRLMDEFRVGELFSKFYGELALKTKIADTVLEKVYELLGVLGEVHPSEMINNSEKLFRAFLGELKTQMTSTVREPKLPIVAGCLKGLSSLMCNFTKSMEEDPHTSREIFDFILKAIHPQIDLKRYAVPLAGLCFFTLHASQFSTCLLDNYISVFEVLSKWCSHVNLELKKAANSALESFLKQVSFLVAKDAEMHKSKLQYFMEQFYGIIRNMDSNSKDLSIAIRGYGLFAGSCKVVNAKDVDFMYVELIQRCKQLFLTQMDTVDDHVYQMPSFLQSIASVLLYLDTVPEVYISVLEHLLVVQIDSFPQYSPKMQLVCCRAIVKVFLALAEKGPVLWNCISTVVHQSLIRICSKEVILQKGAESELEDYRASGEVRTGKWKVPTYKDYLDLFRNLLSCDQMMDSFLADEAFSFVDSSLQRLNRLLYDEFVKSVLKIVDKLDLTLKKQNVGEQEDENEPAGVWVIPTSDPAANLYPAKPKDFSAFINLVEFCREILPAKHVEFFEPWVYSFAYELILQCTRLPLISGFYKLLSVAVSNAKKIKYFEGVGPNSQKQSPENLEKYSCFALFAKFGKEVSVKMKQYKDELLASCLNFILSLPHDIIELDVRAYVPALQMAFKLGLSYTPLAEVGLSALEEWSAYINKQVIQPYYKDILPSLDGYLKTSALSDENKNNWEVSALSRAAQKGFNKVVLKHLKKTKNILSNDALSLDEIRIRVVQMLGTLGGQVNKNLLTAASSDEMMKKYVAWDREKRLSFAVPFVDMKPVIYLDIFLPRVTELALSASDRQTKVAACELLHSMVMFMLGKATQIPEGGQGSPPMYQLYKRTFPVLLRLACDVDQVTRQLYEPLVMQLIHWFTNNKKFESQDTVALLETILDGIVDPIDSTLRDFCGRCIREFLKWSIKQTTPQQQEKSSVNTKSLFKRLYSYALHPSAFKRLGASLAFNNIYREFREEESLVEQFVFESLVIYMESLALAHTDEKSLGTVQQCHDAIEHLRHIIGKKYVSLNEAKKRRCPRGFPPAASLCLLDMVQWLLANCGRPQTECRHKSIELFYKFVPLLPGNKSPSLWLKDIMKEKDASFLRNTFEGGGGGCDQQSGILAQPTLFHLQGPFSLRAALQWMDMLLAALECYNTFIEEKTVDAREVLGTETESSLWKAVAFFLESIAMHDIMAAEKGFGTGATGNRPSPQEEERYNYSKCTIVVRIMEFTTMLLSIYPEGWQLLEKYLCNTNLMKLLVKILYEPLSIGFSVSDVHVMEHLPDVCVKLMKALKKSPYKDLLEMHLKEKITAQSIEELCAIDLYGPDTYMDRAKLSSIMSACKQLYQAGFLHVILPSQSVDQHHSIGTKLLSLVYRSIAPGHEQQCLPSLDPSCKRLASGLLELAFAFGGLCERLVSLLLDTAVLSMPSSRGSQKNIVSFYHGEYFYSLFSETVNTELLKNLDLAVLELMKSSVDNPKMVSTVLNGMLDQSFRDRASQKHQGLKLVTLILQNWRKCDLWWAKDSAPESKMALLTLLAKMVQIDSSVSFNTSHSAFPEVFTAYTSILADPKLGLHLKGQAIILLPFFTNLTGGSLEDLKHVLEKIIISNFPMKSEEFLPGTLQYNNYVDFMKKFLDALELSQSPVLLQLMTEILCREQQHIMEDLFQSTFRKIARKSSCATQSSLLESVYKMFRRDDPLSCITRQAFVDRSLLTLLWHCSQDALREFFSKIVVDAIDVLKSRFIKVTESTFDTQITKKMGYYKILEVMYSRLPKHDVHSKESKINQVFHGSCITEGNELTKILIKLCYDAFTENMAGENQLLERRRLYHCAAYNCAISVICCVFNDLKFYQGFLFSEKPEKNLLIFENLIDLKRCYTFPVEVEVPMERKKKYIQIRKEAREAASEDSGGPHYISSLSYLADSSLSEEMSQFDFSTGVQSYSYSSQNLKSATGHFRRQEHKDPMTQDDILELEMDELNQHECMVTMTALLRHMQRSQVLPKGEEDSVPRNLPPWMKFLHDKLGNTLVSLNIRLFLAKLIINTEEVFRPYAKYWLSPLLQLVVSENNGGEGIHYMVVEIVVTILSWTGLATPIGVPKDEVLANRLLHFLIKHVFHQKRAVFSHNLEIIKTLVECWKDCLSIPYRLIFEKFSSKDPNSKDNSVGIQLLGIVMANNFPPYDPKCGIESIKYFQALVNNMSFVKYKEVYAAAAEVLGLVLRYVTERKNILEETVCELIVKQLKQHQNTMEDKFIVCLNKAVKNFPPLADRFMNTVFFLLPKFHGVMKTLCLEVVLCRSEAITDVYLQLKSKDFVQVMRHRDDERQKVCLDIIYKMMAKLKPGELRELLDPVIEFISHPSPVCREQMYNILMWIHDNYRDPESQADDDSQEIFKLAKDALIQGLIDENLGLQLIVRNFWSHETRLPSNTLDRLLTLNSLYSPKIEMHFLSLATDFLLEMTSMSPDYLNPVFEHPLSECKFQEYTIDSDWRLRSTVLTPMFIETQTSQSALQTWSQEGSPSVQGAMARQIRATQQQYDFTPTQNTDGRSSFNWLTGSSIDPLVDYMVSSSSDSLSSSLLFAHKRSEKLQRAPLKSVGPDFGKKSKIEEKLTLPPDDDSMNMDGDADSSDRMEVQEQGEDVCSLLKSCKFSMKMKMIESARKQNNFSLAMKLLKELHKESKTRDDWLVKWVHSYCRLSQSRSQTQTRPEQILTVLKTVSLLGENTSSYLRKNILAFRNHNVLLGTTYRIIANALSSEPSCLAEIEECKARRILELSESTTENTEKVITGLYQRAFHYLYKAVQTAEEGQQPAAGLVDAYMTLVDFCDQQLRKEEETASVIESVELQTYPALVVDKMLKALKLHSNEARLKFPRLLQIIEQYPEETLSLMTKEMSSIPCWQFIGWISHMVALLDKEEAVAVQHTVAEIADNYPQAIVYPFIISSESYSFKDTSAGHKNKEFVARIKIKLDQGGVIQDFINALEQLSNPEMIFKDWTDDIKAELAKNPVNKRNIEKMYEKMYAALGDLKVPGVGAFRRKFIQAFAKEFDKHFGRRGSKLPGMKLCDFNNITNELISKMSKDSKPPGNLKECSPWMSDFRVEFLRNELEIPGQYDGKGKPLPEYHARIAGFDERVKTMTSIRKPKRIIIRGHDERDYPFLVKGGEDLRQDQRVEQLFEVMNVILSHDAACSQRNMQLKTYHVIPMTSRLGLIEWIENTSTLKELLLSSMSPEEKEAYTSDPKAPQFEYRDWLTKMSGKHDVSAYMLMYKKASRTETVTSFRKRESKVPTGLLKRAFLKMSTGPEAFLALRSHFASSHALMCISHWVLGIGDRHLNNFLVNMETGGMIGIDFGHAFGSATQFLPVPELMPFRLTSQFINLMLPMKETGVMYSVMVHALRALRSHPDLLTTTMDVFVKEPSFDWKNFEQKMLKKGGSWIQETNITEKNWYPRQKIRYAKRKLTGVNPAVITCDELRLGHEKVPAFDDYLAVARGNKDHNIRAQEPESGLSEEAQVKCLIDQATDANILGRTWGGWEPWM</sequence>
<evidence type="ECO:0000256" key="6">
    <source>
        <dbReference type="ARBA" id="ARBA00022527"/>
    </source>
</evidence>
<evidence type="ECO:0000256" key="8">
    <source>
        <dbReference type="ARBA" id="ARBA00022679"/>
    </source>
</evidence>
<evidence type="ECO:0000259" key="18">
    <source>
        <dbReference type="PROSITE" id="PS50290"/>
    </source>
</evidence>
<dbReference type="Pfam" id="PF08163">
    <property type="entry name" value="DNAPKcs_CC3"/>
    <property type="match status" value="1"/>
</dbReference>
<keyword evidence="13" id="KW-0802">TPR repeat</keyword>
<dbReference type="InterPro" id="IPR003152">
    <property type="entry name" value="FATC_dom"/>
</dbReference>
<keyword evidence="5" id="KW-0690">Ribosome biogenesis</keyword>
<feature type="domain" description="PI3K/PI4K catalytic" evidence="18">
    <location>
        <begin position="3234"/>
        <end position="3565"/>
    </location>
</feature>
<dbReference type="CDD" id="cd05172">
    <property type="entry name" value="PIKKc_DNA-PK"/>
    <property type="match status" value="1"/>
</dbReference>
<dbReference type="PROSITE" id="PS00916">
    <property type="entry name" value="PI3_4_KINASE_2"/>
    <property type="match status" value="1"/>
</dbReference>
<keyword evidence="16" id="KW-0539">Nucleus</keyword>
<dbReference type="InterPro" id="IPR003151">
    <property type="entry name" value="PIK-rel_kinase_FAT"/>
</dbReference>
<evidence type="ECO:0000256" key="17">
    <source>
        <dbReference type="SAM" id="MobiDB-lite"/>
    </source>
</evidence>
<dbReference type="Pfam" id="PF19704">
    <property type="entry name" value="DNAPKcs_CC5"/>
    <property type="match status" value="1"/>
</dbReference>
<dbReference type="GO" id="GO:0005730">
    <property type="term" value="C:nucleolus"/>
    <property type="evidence" value="ECO:0007669"/>
    <property type="project" value="UniProtKB-SubCell"/>
</dbReference>
<dbReference type="Pfam" id="PF20502">
    <property type="entry name" value="DNAPKcs_CC1-2"/>
    <property type="match status" value="1"/>
</dbReference>
<evidence type="ECO:0000256" key="14">
    <source>
        <dbReference type="ARBA" id="ARBA00022840"/>
    </source>
</evidence>
<evidence type="ECO:0000256" key="3">
    <source>
        <dbReference type="ARBA" id="ARBA00012513"/>
    </source>
</evidence>
<dbReference type="Proteomes" id="UP000550707">
    <property type="component" value="Unassembled WGS sequence"/>
</dbReference>
<dbReference type="GO" id="GO:0042254">
    <property type="term" value="P:ribosome biogenesis"/>
    <property type="evidence" value="ECO:0007669"/>
    <property type="project" value="UniProtKB-KW"/>
</dbReference>
<dbReference type="Gene3D" id="1.10.1070.11">
    <property type="entry name" value="Phosphatidylinositol 3-/4-kinase, catalytic domain"/>
    <property type="match status" value="1"/>
</dbReference>
<dbReference type="GO" id="GO:0008630">
    <property type="term" value="P:intrinsic apoptotic signaling pathway in response to DNA damage"/>
    <property type="evidence" value="ECO:0007669"/>
    <property type="project" value="TreeGrafter"/>
</dbReference>
<evidence type="ECO:0000256" key="9">
    <source>
        <dbReference type="ARBA" id="ARBA00022737"/>
    </source>
</evidence>
<evidence type="ECO:0000256" key="15">
    <source>
        <dbReference type="ARBA" id="ARBA00023204"/>
    </source>
</evidence>
<dbReference type="InterPro" id="IPR045581">
    <property type="entry name" value="DNAPKcs_CC5"/>
</dbReference>
<dbReference type="InterPro" id="IPR011009">
    <property type="entry name" value="Kinase-like_dom_sf"/>
</dbReference>
<comment type="caution">
    <text evidence="20">The sequence shown here is derived from an EMBL/GenBank/DDBJ whole genome shotgun (WGS) entry which is preliminary data.</text>
</comment>
<dbReference type="InterPro" id="IPR037706">
    <property type="entry name" value="DNA-PK_dom"/>
</dbReference>
<evidence type="ECO:0000259" key="19">
    <source>
        <dbReference type="PROSITE" id="PS51190"/>
    </source>
</evidence>
<dbReference type="FunFam" id="3.30.1010.10:FF:000013">
    <property type="entry name" value="Protein kinase, DNA-activated, catalytic subunit"/>
    <property type="match status" value="1"/>
</dbReference>
<evidence type="ECO:0000256" key="4">
    <source>
        <dbReference type="ARBA" id="ARBA00018077"/>
    </source>
</evidence>
<keyword evidence="21" id="KW-1185">Reference proteome</keyword>
<protein>
    <recommendedName>
        <fullName evidence="4">DNA-dependent protein kinase catalytic subunit</fullName>
        <ecNumber evidence="3">2.7.11.1</ecNumber>
    </recommendedName>
</protein>
<keyword evidence="6" id="KW-0723">Serine/threonine-protein kinase</keyword>
<dbReference type="InterPro" id="IPR016024">
    <property type="entry name" value="ARM-type_fold"/>
</dbReference>
<keyword evidence="12 20" id="KW-0418">Kinase</keyword>
<keyword evidence="15" id="KW-0234">DNA repair</keyword>
<keyword evidence="8" id="KW-0808">Transferase</keyword>
<evidence type="ECO:0000256" key="11">
    <source>
        <dbReference type="ARBA" id="ARBA00022763"/>
    </source>
</evidence>
<keyword evidence="11" id="KW-0227">DNA damage</keyword>
<dbReference type="FunFam" id="1.10.1070.11:FF:000018">
    <property type="entry name" value="DNA-dependent protein kinase catalytic subunit"/>
    <property type="match status" value="1"/>
</dbReference>
<dbReference type="Pfam" id="PF02259">
    <property type="entry name" value="FAT"/>
    <property type="match status" value="1"/>
</dbReference>
<dbReference type="EMBL" id="JACASF010000016">
    <property type="protein sequence ID" value="KAF6426744.1"/>
    <property type="molecule type" value="Genomic_DNA"/>
</dbReference>
<keyword evidence="9" id="KW-0677">Repeat</keyword>
<dbReference type="SMART" id="SM00146">
    <property type="entry name" value="PI3Kc"/>
    <property type="match status" value="1"/>
</dbReference>
<dbReference type="InterPro" id="IPR000403">
    <property type="entry name" value="PI3/4_kinase_cat_dom"/>
</dbReference>
<evidence type="ECO:0000256" key="2">
    <source>
        <dbReference type="ARBA" id="ARBA00011031"/>
    </source>
</evidence>
<keyword evidence="7" id="KW-0597">Phosphoprotein</keyword>
<dbReference type="SMART" id="SM01343">
    <property type="entry name" value="FATC"/>
    <property type="match status" value="1"/>
</dbReference>
<dbReference type="SUPFAM" id="SSF56112">
    <property type="entry name" value="Protein kinase-like (PK-like)"/>
    <property type="match status" value="1"/>
</dbReference>
<dbReference type="InterPro" id="IPR018936">
    <property type="entry name" value="PI3/4_kinase_CS"/>
</dbReference>
<dbReference type="PANTHER" id="PTHR11139:SF68">
    <property type="entry name" value="DNA-DEPENDENT PROTEIN KINASE CATALYTIC SUBUNIT"/>
    <property type="match status" value="1"/>
</dbReference>
<dbReference type="GO" id="GO:0005524">
    <property type="term" value="F:ATP binding"/>
    <property type="evidence" value="ECO:0007669"/>
    <property type="project" value="UniProtKB-KW"/>
</dbReference>
<evidence type="ECO:0000313" key="21">
    <source>
        <dbReference type="Proteomes" id="UP000550707"/>
    </source>
</evidence>
<dbReference type="SMART" id="SM01344">
    <property type="entry name" value="NUC194"/>
    <property type="match status" value="1"/>
</dbReference>
<evidence type="ECO:0000256" key="13">
    <source>
        <dbReference type="ARBA" id="ARBA00022803"/>
    </source>
</evidence>
<dbReference type="Pfam" id="PF02260">
    <property type="entry name" value="FATC"/>
    <property type="match status" value="1"/>
</dbReference>
<evidence type="ECO:0000256" key="5">
    <source>
        <dbReference type="ARBA" id="ARBA00022517"/>
    </source>
</evidence>
<dbReference type="PROSITE" id="PS00915">
    <property type="entry name" value="PI3_4_KINASE_1"/>
    <property type="match status" value="1"/>
</dbReference>
<dbReference type="InterPro" id="IPR036940">
    <property type="entry name" value="PI3/4_kinase_cat_sf"/>
</dbReference>
<dbReference type="Pfam" id="PF20500">
    <property type="entry name" value="DNA-PKcs_N"/>
    <property type="match status" value="1"/>
</dbReference>
<dbReference type="InterPro" id="IPR046804">
    <property type="entry name" value="DNA-PKcs_N"/>
</dbReference>
<feature type="compositionally biased region" description="Acidic residues" evidence="17">
    <location>
        <begin position="2721"/>
        <end position="2733"/>
    </location>
</feature>
<dbReference type="InterPro" id="IPR050517">
    <property type="entry name" value="DDR_Repair_Kinase"/>
</dbReference>
<organism evidence="20 21">
    <name type="scientific">Molossus molossus</name>
    <name type="common">Pallas' mastiff bat</name>
    <name type="synonym">Vespertilio molossus</name>
    <dbReference type="NCBI Taxonomy" id="27622"/>
    <lineage>
        <taxon>Eukaryota</taxon>
        <taxon>Metazoa</taxon>
        <taxon>Chordata</taxon>
        <taxon>Craniata</taxon>
        <taxon>Vertebrata</taxon>
        <taxon>Euteleostomi</taxon>
        <taxon>Mammalia</taxon>
        <taxon>Eutheria</taxon>
        <taxon>Laurasiatheria</taxon>
        <taxon>Chiroptera</taxon>
        <taxon>Yangochiroptera</taxon>
        <taxon>Molossidae</taxon>
        <taxon>Molossus</taxon>
    </lineage>
</organism>
<comment type="subcellular location">
    <subcellularLocation>
        <location evidence="1">Nucleus</location>
        <location evidence="1">Nucleolus</location>
    </subcellularLocation>
</comment>
<evidence type="ECO:0000256" key="7">
    <source>
        <dbReference type="ARBA" id="ARBA00022553"/>
    </source>
</evidence>
<dbReference type="GO" id="GO:0006303">
    <property type="term" value="P:double-strand break repair via nonhomologous end joining"/>
    <property type="evidence" value="ECO:0007669"/>
    <property type="project" value="InterPro"/>
</dbReference>
<reference evidence="20 21" key="1">
    <citation type="journal article" date="2020" name="Nature">
        <title>Six reference-quality genomes reveal evolution of bat adaptations.</title>
        <authorList>
            <person name="Jebb D."/>
            <person name="Huang Z."/>
            <person name="Pippel M."/>
            <person name="Hughes G.M."/>
            <person name="Lavrichenko K."/>
            <person name="Devanna P."/>
            <person name="Winkler S."/>
            <person name="Jermiin L.S."/>
            <person name="Skirmuntt E.C."/>
            <person name="Katzourakis A."/>
            <person name="Burkitt-Gray L."/>
            <person name="Ray D.A."/>
            <person name="Sullivan K.A.M."/>
            <person name="Roscito J.G."/>
            <person name="Kirilenko B.M."/>
            <person name="Davalos L.M."/>
            <person name="Corthals A.P."/>
            <person name="Power M.L."/>
            <person name="Jones G."/>
            <person name="Ransome R.D."/>
            <person name="Dechmann D.K.N."/>
            <person name="Locatelli A.G."/>
            <person name="Puechmaille S.J."/>
            <person name="Fedrigo O."/>
            <person name="Jarvis E.D."/>
            <person name="Hiller M."/>
            <person name="Vernes S.C."/>
            <person name="Myers E.W."/>
            <person name="Teeling E.C."/>
        </authorList>
    </citation>
    <scope>NUCLEOTIDE SEQUENCE [LARGE SCALE GENOMIC DNA]</scope>
    <source>
        <strain evidence="20">MMolMol1</strain>
        <tissue evidence="20">Muscle</tissue>
    </source>
</reference>
<comment type="similarity">
    <text evidence="2">Belongs to the PI3/PI4-kinase family.</text>
</comment>
<evidence type="ECO:0000256" key="1">
    <source>
        <dbReference type="ARBA" id="ARBA00004604"/>
    </source>
</evidence>
<evidence type="ECO:0000313" key="20">
    <source>
        <dbReference type="EMBL" id="KAF6426744.1"/>
    </source>
</evidence>
<dbReference type="GO" id="GO:0000723">
    <property type="term" value="P:telomere maintenance"/>
    <property type="evidence" value="ECO:0007669"/>
    <property type="project" value="TreeGrafter"/>
</dbReference>
<dbReference type="Gene3D" id="3.30.1010.10">
    <property type="entry name" value="Phosphatidylinositol 3-kinase Catalytic Subunit, Chain A, domain 4"/>
    <property type="match status" value="1"/>
</dbReference>
<dbReference type="Pfam" id="PF00454">
    <property type="entry name" value="PI3_PI4_kinase"/>
    <property type="match status" value="1"/>
</dbReference>
<dbReference type="GO" id="GO:0033152">
    <property type="term" value="P:immunoglobulin V(D)J recombination"/>
    <property type="evidence" value="ECO:0007669"/>
    <property type="project" value="TreeGrafter"/>
</dbReference>
<evidence type="ECO:0000256" key="16">
    <source>
        <dbReference type="ARBA" id="ARBA00023242"/>
    </source>
</evidence>
<evidence type="ECO:0000256" key="10">
    <source>
        <dbReference type="ARBA" id="ARBA00022741"/>
    </source>
</evidence>
<accession>A0A7J8DU44</accession>
<dbReference type="InterPro" id="IPR012582">
    <property type="entry name" value="DNAPKcs_CC3"/>
</dbReference>
<dbReference type="SUPFAM" id="SSF48371">
    <property type="entry name" value="ARM repeat"/>
    <property type="match status" value="3"/>
</dbReference>
<feature type="domain" description="FATC" evidence="19">
    <location>
        <begin position="3608"/>
        <end position="3640"/>
    </location>
</feature>
<dbReference type="EC" id="2.7.11.1" evidence="3"/>
<gene>
    <name evidence="20" type="ORF">HJG59_014815</name>
</gene>
<keyword evidence="14" id="KW-0067">ATP-binding</keyword>
<dbReference type="PROSITE" id="PS50290">
    <property type="entry name" value="PI3_4_KINASE_3"/>
    <property type="match status" value="1"/>
</dbReference>
<dbReference type="GO" id="GO:0004677">
    <property type="term" value="F:DNA-dependent protein kinase activity"/>
    <property type="evidence" value="ECO:0007669"/>
    <property type="project" value="InterPro"/>
</dbReference>
<keyword evidence="10" id="KW-0547">Nucleotide-binding</keyword>
<name>A0A7J8DU44_MOLMO</name>
<proteinExistence type="inferred from homology"/>